<gene>
    <name evidence="2" type="ORF">ACFQE9_07730</name>
</gene>
<dbReference type="InterPro" id="IPR055896">
    <property type="entry name" value="DUF7473"/>
</dbReference>
<reference evidence="2 3" key="1">
    <citation type="journal article" date="2019" name="Int. J. Syst. Evol. Microbiol.">
        <title>The Global Catalogue of Microorganisms (GCM) 10K type strain sequencing project: providing services to taxonomists for standard genome sequencing and annotation.</title>
        <authorList>
            <consortium name="The Broad Institute Genomics Platform"/>
            <consortium name="The Broad Institute Genome Sequencing Center for Infectious Disease"/>
            <person name="Wu L."/>
            <person name="Ma J."/>
        </authorList>
    </citation>
    <scope>NUCLEOTIDE SEQUENCE [LARGE SCALE GENOMIC DNA]</scope>
    <source>
        <strain evidence="2 3">SKJ47</strain>
    </source>
</reference>
<feature type="transmembrane region" description="Helical" evidence="1">
    <location>
        <begin position="91"/>
        <end position="116"/>
    </location>
</feature>
<dbReference type="Pfam" id="PF24285">
    <property type="entry name" value="DUF7473"/>
    <property type="match status" value="1"/>
</dbReference>
<proteinExistence type="predicted"/>
<dbReference type="Proteomes" id="UP001596296">
    <property type="component" value="Unassembled WGS sequence"/>
</dbReference>
<dbReference type="AlphaFoldDB" id="A0ABD5USI0"/>
<keyword evidence="1" id="KW-0472">Membrane</keyword>
<sequence length="120" mass="12192">MLLQSGSGSIAVLFTIVFFAFGLSVTAHLAARNVLGDVDPKRALLVGPLPAVVGVVGGAFSLPAALSVPVAILLDAAAIHRAYGQPPRGTALITFIHFVITVLVTVVVVGVAILIASRPT</sequence>
<organism evidence="2 3">
    <name type="scientific">Halopenitus salinus</name>
    <dbReference type="NCBI Taxonomy" id="1198295"/>
    <lineage>
        <taxon>Archaea</taxon>
        <taxon>Methanobacteriati</taxon>
        <taxon>Methanobacteriota</taxon>
        <taxon>Stenosarchaea group</taxon>
        <taxon>Halobacteria</taxon>
        <taxon>Halobacteriales</taxon>
        <taxon>Haloferacaceae</taxon>
        <taxon>Halopenitus</taxon>
    </lineage>
</organism>
<evidence type="ECO:0000313" key="2">
    <source>
        <dbReference type="EMBL" id="MFC6892499.1"/>
    </source>
</evidence>
<evidence type="ECO:0000313" key="3">
    <source>
        <dbReference type="Proteomes" id="UP001596296"/>
    </source>
</evidence>
<dbReference type="RefSeq" id="WP_379742792.1">
    <property type="nucleotide sequence ID" value="NZ_JBHSVN010000001.1"/>
</dbReference>
<feature type="transmembrane region" description="Helical" evidence="1">
    <location>
        <begin position="51"/>
        <end position="79"/>
    </location>
</feature>
<feature type="transmembrane region" description="Helical" evidence="1">
    <location>
        <begin position="12"/>
        <end position="31"/>
    </location>
</feature>
<name>A0ABD5USI0_9EURY</name>
<accession>A0ABD5USI0</accession>
<keyword evidence="3" id="KW-1185">Reference proteome</keyword>
<keyword evidence="1" id="KW-1133">Transmembrane helix</keyword>
<protein>
    <submittedName>
        <fullName evidence="2">Uncharacterized protein</fullName>
    </submittedName>
</protein>
<evidence type="ECO:0000256" key="1">
    <source>
        <dbReference type="SAM" id="Phobius"/>
    </source>
</evidence>
<dbReference type="EMBL" id="JBHSXL010000006">
    <property type="protein sequence ID" value="MFC6892499.1"/>
    <property type="molecule type" value="Genomic_DNA"/>
</dbReference>
<keyword evidence="1" id="KW-0812">Transmembrane</keyword>
<comment type="caution">
    <text evidence="2">The sequence shown here is derived from an EMBL/GenBank/DDBJ whole genome shotgun (WGS) entry which is preliminary data.</text>
</comment>